<name>W4RUK6_9BACI</name>
<evidence type="ECO:0000256" key="4">
    <source>
        <dbReference type="ARBA" id="ARBA00022679"/>
    </source>
</evidence>
<dbReference type="InterPro" id="IPR017438">
    <property type="entry name" value="ATP-NAD_kinase_N"/>
</dbReference>
<dbReference type="GO" id="GO:0005524">
    <property type="term" value="F:ATP binding"/>
    <property type="evidence" value="ECO:0007669"/>
    <property type="project" value="UniProtKB-KW"/>
</dbReference>
<evidence type="ECO:0000313" key="14">
    <source>
        <dbReference type="EMBL" id="GAE47792.1"/>
    </source>
</evidence>
<reference evidence="14 15" key="1">
    <citation type="submission" date="2013-12" db="EMBL/GenBank/DDBJ databases">
        <title>NBRP : Genome information of microbial organism related human and environment.</title>
        <authorList>
            <person name="Hattori M."/>
            <person name="Oshima K."/>
            <person name="Inaba H."/>
            <person name="Suda W."/>
            <person name="Sakamoto M."/>
            <person name="Iino T."/>
            <person name="Kitahara M."/>
            <person name="Oshida Y."/>
            <person name="Iida T."/>
            <person name="Kudo T."/>
            <person name="Itoh T."/>
            <person name="Ahmed I."/>
            <person name="Ohkuma M."/>
        </authorList>
    </citation>
    <scope>NUCLEOTIDE SEQUENCE [LARGE SCALE GENOMIC DNA]</scope>
    <source>
        <strain evidence="14 15">JCM 21738</strain>
    </source>
</reference>
<keyword evidence="5" id="KW-0479">Metal-binding</keyword>
<dbReference type="Gene3D" id="2.60.200.40">
    <property type="match status" value="1"/>
</dbReference>
<dbReference type="InterPro" id="IPR045540">
    <property type="entry name" value="YegS/DAGK_C"/>
</dbReference>
<accession>W4RUK6</accession>
<keyword evidence="11" id="KW-0594">Phospholipid biosynthesis</keyword>
<dbReference type="SMART" id="SM00046">
    <property type="entry name" value="DAGKc"/>
    <property type="match status" value="1"/>
</dbReference>
<dbReference type="InterPro" id="IPR005218">
    <property type="entry name" value="Diacylglycerol/lipid_kinase"/>
</dbReference>
<keyword evidence="7" id="KW-0418">Kinase</keyword>
<keyword evidence="4" id="KW-0808">Transferase</keyword>
<evidence type="ECO:0000313" key="15">
    <source>
        <dbReference type="Proteomes" id="UP000018949"/>
    </source>
</evidence>
<dbReference type="Pfam" id="PF00781">
    <property type="entry name" value="DAGK_cat"/>
    <property type="match status" value="1"/>
</dbReference>
<keyword evidence="9" id="KW-0460">Magnesium</keyword>
<comment type="similarity">
    <text evidence="2">Belongs to the diacylglycerol/lipid kinase family.</text>
</comment>
<proteinExistence type="inferred from homology"/>
<evidence type="ECO:0000256" key="6">
    <source>
        <dbReference type="ARBA" id="ARBA00022741"/>
    </source>
</evidence>
<comment type="caution">
    <text evidence="14">The sequence shown here is derived from an EMBL/GenBank/DDBJ whole genome shotgun (WGS) entry which is preliminary data.</text>
</comment>
<evidence type="ECO:0000259" key="13">
    <source>
        <dbReference type="PROSITE" id="PS50146"/>
    </source>
</evidence>
<gene>
    <name evidence="14" type="ORF">JCM21738_4810</name>
</gene>
<keyword evidence="8" id="KW-0067">ATP-binding</keyword>
<evidence type="ECO:0000256" key="3">
    <source>
        <dbReference type="ARBA" id="ARBA00022516"/>
    </source>
</evidence>
<evidence type="ECO:0000256" key="11">
    <source>
        <dbReference type="ARBA" id="ARBA00023209"/>
    </source>
</evidence>
<evidence type="ECO:0000256" key="8">
    <source>
        <dbReference type="ARBA" id="ARBA00022840"/>
    </source>
</evidence>
<evidence type="ECO:0000256" key="10">
    <source>
        <dbReference type="ARBA" id="ARBA00023098"/>
    </source>
</evidence>
<evidence type="ECO:0000256" key="12">
    <source>
        <dbReference type="ARBA" id="ARBA00023264"/>
    </source>
</evidence>
<dbReference type="InterPro" id="IPR016064">
    <property type="entry name" value="NAD/diacylglycerol_kinase_sf"/>
</dbReference>
<dbReference type="EMBL" id="BAUW01000098">
    <property type="protein sequence ID" value="GAE47792.1"/>
    <property type="molecule type" value="Genomic_DNA"/>
</dbReference>
<evidence type="ECO:0000256" key="7">
    <source>
        <dbReference type="ARBA" id="ARBA00022777"/>
    </source>
</evidence>
<dbReference type="Proteomes" id="UP000018949">
    <property type="component" value="Unassembled WGS sequence"/>
</dbReference>
<evidence type="ECO:0000256" key="9">
    <source>
        <dbReference type="ARBA" id="ARBA00022842"/>
    </source>
</evidence>
<dbReference type="Gene3D" id="3.40.50.10330">
    <property type="entry name" value="Probable inorganic polyphosphate/atp-NAD kinase, domain 1"/>
    <property type="match status" value="1"/>
</dbReference>
<dbReference type="GO" id="GO:0008654">
    <property type="term" value="P:phospholipid biosynthetic process"/>
    <property type="evidence" value="ECO:0007669"/>
    <property type="project" value="UniProtKB-KW"/>
</dbReference>
<evidence type="ECO:0000256" key="5">
    <source>
        <dbReference type="ARBA" id="ARBA00022723"/>
    </source>
</evidence>
<comment type="cofactor">
    <cofactor evidence="1">
        <name>Mg(2+)</name>
        <dbReference type="ChEBI" id="CHEBI:18420"/>
    </cofactor>
</comment>
<dbReference type="RefSeq" id="WP_023626708.1">
    <property type="nucleotide sequence ID" value="NZ_BAUW01000098.1"/>
</dbReference>
<dbReference type="PANTHER" id="PTHR12358">
    <property type="entry name" value="SPHINGOSINE KINASE"/>
    <property type="match status" value="1"/>
</dbReference>
<dbReference type="NCBIfam" id="TIGR00147">
    <property type="entry name" value="YegS/Rv2252/BmrU family lipid kinase"/>
    <property type="match status" value="1"/>
</dbReference>
<dbReference type="Pfam" id="PF19279">
    <property type="entry name" value="YegS_C"/>
    <property type="match status" value="1"/>
</dbReference>
<dbReference type="InterPro" id="IPR050187">
    <property type="entry name" value="Lipid_Phosphate_FormReg"/>
</dbReference>
<feature type="domain" description="DAGKc" evidence="13">
    <location>
        <begin position="1"/>
        <end position="130"/>
    </location>
</feature>
<protein>
    <submittedName>
        <fullName evidence="14">Transcription regulator</fullName>
    </submittedName>
</protein>
<evidence type="ECO:0000256" key="2">
    <source>
        <dbReference type="ARBA" id="ARBA00005983"/>
    </source>
</evidence>
<dbReference type="eggNOG" id="COG1597">
    <property type="taxonomic scope" value="Bacteria"/>
</dbReference>
<dbReference type="GO" id="GO:0046872">
    <property type="term" value="F:metal ion binding"/>
    <property type="evidence" value="ECO:0007669"/>
    <property type="project" value="UniProtKB-KW"/>
</dbReference>
<dbReference type="GO" id="GO:0005886">
    <property type="term" value="C:plasma membrane"/>
    <property type="evidence" value="ECO:0007669"/>
    <property type="project" value="TreeGrafter"/>
</dbReference>
<dbReference type="InterPro" id="IPR001206">
    <property type="entry name" value="Diacylglycerol_kinase_cat_dom"/>
</dbReference>
<keyword evidence="3" id="KW-0444">Lipid biosynthesis</keyword>
<dbReference type="PROSITE" id="PS50146">
    <property type="entry name" value="DAGK"/>
    <property type="match status" value="1"/>
</dbReference>
<sequence>MKAMIILNPSSGKEKATEYAEKIEETLREKYDDIDIRRTEKEGDAAAFATEACIALYDAVIAMGGDGTINEAINGVAEQAHRPALGIIPLGTVNDFARALNIPLDPHEAISILDEQNLQSVDIGKINKHYFANVIAVGAIAEASYSVSPELKTRLGSLAYFMEGAKSFLSGEAIDICVEHENGRWEGHTFLVIAALTNSVGGFEALAPEASVNDGKLHAFIIKKMSVPKIAALIPSLLKGELKESEEVEYIRTSFLKVTSEKQHVVNIDGEEGEPLPFNARVLPGHLDVFVPFKNEKKLSRN</sequence>
<dbReference type="PANTHER" id="PTHR12358:SF106">
    <property type="entry name" value="LIPID KINASE YEGS"/>
    <property type="match status" value="1"/>
</dbReference>
<dbReference type="GO" id="GO:0004143">
    <property type="term" value="F:ATP-dependent diacylglycerol kinase activity"/>
    <property type="evidence" value="ECO:0007669"/>
    <property type="project" value="TreeGrafter"/>
</dbReference>
<organism evidence="14 15">
    <name type="scientific">Mesobacillus boroniphilus JCM 21738</name>
    <dbReference type="NCBI Taxonomy" id="1294265"/>
    <lineage>
        <taxon>Bacteria</taxon>
        <taxon>Bacillati</taxon>
        <taxon>Bacillota</taxon>
        <taxon>Bacilli</taxon>
        <taxon>Bacillales</taxon>
        <taxon>Bacillaceae</taxon>
        <taxon>Mesobacillus</taxon>
    </lineage>
</organism>
<dbReference type="SUPFAM" id="SSF111331">
    <property type="entry name" value="NAD kinase/diacylglycerol kinase-like"/>
    <property type="match status" value="1"/>
</dbReference>
<keyword evidence="6" id="KW-0547">Nucleotide-binding</keyword>
<keyword evidence="10" id="KW-0443">Lipid metabolism</keyword>
<evidence type="ECO:0000256" key="1">
    <source>
        <dbReference type="ARBA" id="ARBA00001946"/>
    </source>
</evidence>
<dbReference type="AlphaFoldDB" id="W4RUK6"/>
<keyword evidence="15" id="KW-1185">Reference proteome</keyword>
<keyword evidence="12" id="KW-1208">Phospholipid metabolism</keyword>